<keyword evidence="6" id="KW-1133">Transmembrane helix</keyword>
<keyword evidence="6" id="KW-0472">Membrane</keyword>
<keyword evidence="2" id="KW-0731">Sigma factor</keyword>
<organism evidence="7 8">
    <name type="scientific">Actinomadura vinacea</name>
    <dbReference type="NCBI Taxonomy" id="115336"/>
    <lineage>
        <taxon>Bacteria</taxon>
        <taxon>Bacillati</taxon>
        <taxon>Actinomycetota</taxon>
        <taxon>Actinomycetes</taxon>
        <taxon>Streptosporangiales</taxon>
        <taxon>Thermomonosporaceae</taxon>
        <taxon>Actinomadura</taxon>
    </lineage>
</organism>
<gene>
    <name evidence="7" type="ORF">GCM10010191_12090</name>
</gene>
<dbReference type="PRINTS" id="PR01217">
    <property type="entry name" value="PRICHEXTENSN"/>
</dbReference>
<protein>
    <recommendedName>
        <fullName evidence="9">Sigma-70 family RNA polymerase sigma factor</fullName>
    </recommendedName>
</protein>
<evidence type="ECO:0000256" key="4">
    <source>
        <dbReference type="ARBA" id="ARBA00023163"/>
    </source>
</evidence>
<keyword evidence="1" id="KW-0805">Transcription regulation</keyword>
<evidence type="ECO:0000256" key="6">
    <source>
        <dbReference type="SAM" id="Phobius"/>
    </source>
</evidence>
<evidence type="ECO:0000256" key="5">
    <source>
        <dbReference type="SAM" id="MobiDB-lite"/>
    </source>
</evidence>
<dbReference type="InterPro" id="IPR013325">
    <property type="entry name" value="RNA_pol_sigma_r2"/>
</dbReference>
<keyword evidence="6" id="KW-0812">Transmembrane</keyword>
<keyword evidence="8" id="KW-1185">Reference proteome</keyword>
<proteinExistence type="predicted"/>
<dbReference type="PANTHER" id="PTHR43133">
    <property type="entry name" value="RNA POLYMERASE ECF-TYPE SIGMA FACTO"/>
    <property type="match status" value="1"/>
</dbReference>
<feature type="compositionally biased region" description="Basic and acidic residues" evidence="5">
    <location>
        <begin position="580"/>
        <end position="589"/>
    </location>
</feature>
<dbReference type="Gene3D" id="1.10.10.10">
    <property type="entry name" value="Winged helix-like DNA-binding domain superfamily/Winged helix DNA-binding domain"/>
    <property type="match status" value="1"/>
</dbReference>
<dbReference type="InterPro" id="IPR036388">
    <property type="entry name" value="WH-like_DNA-bd_sf"/>
</dbReference>
<dbReference type="EMBL" id="BAAARW010000004">
    <property type="protein sequence ID" value="GAA2405780.1"/>
    <property type="molecule type" value="Genomic_DNA"/>
</dbReference>
<evidence type="ECO:0000313" key="8">
    <source>
        <dbReference type="Proteomes" id="UP001501231"/>
    </source>
</evidence>
<dbReference type="Gene3D" id="1.10.1740.10">
    <property type="match status" value="1"/>
</dbReference>
<dbReference type="SUPFAM" id="SSF88946">
    <property type="entry name" value="Sigma2 domain of RNA polymerase sigma factors"/>
    <property type="match status" value="1"/>
</dbReference>
<evidence type="ECO:0000256" key="1">
    <source>
        <dbReference type="ARBA" id="ARBA00023015"/>
    </source>
</evidence>
<keyword evidence="3" id="KW-0238">DNA-binding</keyword>
<feature type="compositionally biased region" description="Pro residues" evidence="5">
    <location>
        <begin position="523"/>
        <end position="577"/>
    </location>
</feature>
<evidence type="ECO:0008006" key="9">
    <source>
        <dbReference type="Google" id="ProtNLM"/>
    </source>
</evidence>
<comment type="caution">
    <text evidence="7">The sequence shown here is derived from an EMBL/GenBank/DDBJ whole genome shotgun (WGS) entry which is preliminary data.</text>
</comment>
<feature type="region of interest" description="Disordered" evidence="5">
    <location>
        <begin position="406"/>
        <end position="429"/>
    </location>
</feature>
<evidence type="ECO:0000256" key="3">
    <source>
        <dbReference type="ARBA" id="ARBA00023125"/>
    </source>
</evidence>
<name>A0ABN3IID7_9ACTN</name>
<feature type="region of interest" description="Disordered" evidence="5">
    <location>
        <begin position="360"/>
        <end position="392"/>
    </location>
</feature>
<accession>A0ABN3IID7</accession>
<evidence type="ECO:0000313" key="7">
    <source>
        <dbReference type="EMBL" id="GAA2405780.1"/>
    </source>
</evidence>
<dbReference type="InterPro" id="IPR039425">
    <property type="entry name" value="RNA_pol_sigma-70-like"/>
</dbReference>
<feature type="region of interest" description="Disordered" evidence="5">
    <location>
        <begin position="496"/>
        <end position="589"/>
    </location>
</feature>
<feature type="transmembrane region" description="Helical" evidence="6">
    <location>
        <begin position="329"/>
        <end position="351"/>
    </location>
</feature>
<dbReference type="Proteomes" id="UP001501231">
    <property type="component" value="Unassembled WGS sequence"/>
</dbReference>
<sequence>MDDRRLVEALRARDPGAPAAVYDAYADRLYAYCWFQLRGRDAAQVALRDAFIVAEAHAGKLRDPDRLGAWLYAIARLECGRRLPGRLKKPDLPVASHDQDDVDQRVMAWQAVLGLDPLHRELLELRIRHRLPAADLASIVDLPPKEAQAELDRAEASLKVSLTAEMLAHQGPYGCSARGGLLRERRGDLDYALRDRLFRHAEQCAICGACLPRTISAAKVFGLLPRAGVPAELRVRVMSGFLDPELIGYRLFVATRVTDLGPGGFPVQPGGTPSRQGSSGRFRWRPARPRMRQGRPPSPVGKPRGARPTVNLPDELAGERARRRAAGRLAVGAVAAALLISGGAAVVRVLVPGLDRTGAVNTGSSPRPAAPSGVPRPSPTLPGRSGDVTGVPVSATFPLGALASSAPPTALPSPPGNVPAPGGVGGAAGPVRPGAGTLSIAPLFLDLADGSRGTVELRAAGGPVDWSVKAWGAVRPAATSGRLQAGQALRLEVHVTRSERSQGEGGLAFEPGGVPVRVSWRPAPEPPPSPTPTPPTPTGTAPSRPPNTPAPEPSSSSPPPSPSEPPPPTPSSPPEQEPGPDERTSPSGG</sequence>
<feature type="compositionally biased region" description="Pro residues" evidence="5">
    <location>
        <begin position="409"/>
        <end position="418"/>
    </location>
</feature>
<feature type="compositionally biased region" description="Basic residues" evidence="5">
    <location>
        <begin position="282"/>
        <end position="293"/>
    </location>
</feature>
<keyword evidence="4" id="KW-0804">Transcription</keyword>
<reference evidence="7 8" key="1">
    <citation type="journal article" date="2019" name="Int. J. Syst. Evol. Microbiol.">
        <title>The Global Catalogue of Microorganisms (GCM) 10K type strain sequencing project: providing services to taxonomists for standard genome sequencing and annotation.</title>
        <authorList>
            <consortium name="The Broad Institute Genomics Platform"/>
            <consortium name="The Broad Institute Genome Sequencing Center for Infectious Disease"/>
            <person name="Wu L."/>
            <person name="Ma J."/>
        </authorList>
    </citation>
    <scope>NUCLEOTIDE SEQUENCE [LARGE SCALE GENOMIC DNA]</scope>
    <source>
        <strain evidence="7 8">JCM 3325</strain>
    </source>
</reference>
<evidence type="ECO:0000256" key="2">
    <source>
        <dbReference type="ARBA" id="ARBA00023082"/>
    </source>
</evidence>
<feature type="region of interest" description="Disordered" evidence="5">
    <location>
        <begin position="263"/>
        <end position="316"/>
    </location>
</feature>
<dbReference type="RefSeq" id="WP_344587500.1">
    <property type="nucleotide sequence ID" value="NZ_BAAARW010000004.1"/>
</dbReference>
<dbReference type="PANTHER" id="PTHR43133:SF8">
    <property type="entry name" value="RNA POLYMERASE SIGMA FACTOR HI_1459-RELATED"/>
    <property type="match status" value="1"/>
</dbReference>